<feature type="compositionally biased region" description="Polar residues" evidence="1">
    <location>
        <begin position="90"/>
        <end position="108"/>
    </location>
</feature>
<sequence length="343" mass="38245">MASTCFVFDPDGDVELVLRNPDAAFAKWDVDQHPCKPLASALAKSSKQGKKLRKRSSNELFFNLFDPGIIHTSSPSGPPTHPEIIELSLPSESTPGYTSPLTGTTPSEGTPVPAFDDNGTNDKKDVEVRMQVSSRHLILASTYFKKMLQGPWEESKSYAIEASEWDAAAMIILMDIIHGRSRKVPQLVSLDLLTKIAVMVDYYQCHEVVEMYADRWINSLSHNLPEKCDRDLILWIAVSWVFSQDDLFETVTNVAIGESDGLLPTLGLPIPQHIVETIDQQRQDKVDDIISVPHDLVLYLNNRTRCTFACSSMLIGALTKQMHRCGDNSNVMCLQNAKVERVA</sequence>
<dbReference type="Gene3D" id="3.30.710.10">
    <property type="entry name" value="Potassium Channel Kv1.1, Chain A"/>
    <property type="match status" value="1"/>
</dbReference>
<feature type="region of interest" description="Disordered" evidence="1">
    <location>
        <begin position="72"/>
        <end position="120"/>
    </location>
</feature>
<evidence type="ECO:0000259" key="2">
    <source>
        <dbReference type="Pfam" id="PF00651"/>
    </source>
</evidence>
<dbReference type="Pfam" id="PF00651">
    <property type="entry name" value="BTB"/>
    <property type="match status" value="1"/>
</dbReference>
<gene>
    <name evidence="3" type="ORF">PG991_009055</name>
</gene>
<evidence type="ECO:0000313" key="4">
    <source>
        <dbReference type="Proteomes" id="UP001396898"/>
    </source>
</evidence>
<reference evidence="3 4" key="1">
    <citation type="submission" date="2023-01" db="EMBL/GenBank/DDBJ databases">
        <title>Analysis of 21 Apiospora genomes using comparative genomics revels a genus with tremendous synthesis potential of carbohydrate active enzymes and secondary metabolites.</title>
        <authorList>
            <person name="Sorensen T."/>
        </authorList>
    </citation>
    <scope>NUCLEOTIDE SEQUENCE [LARGE SCALE GENOMIC DNA]</scope>
    <source>
        <strain evidence="3 4">CBS 20057</strain>
    </source>
</reference>
<feature type="domain" description="BTB" evidence="2">
    <location>
        <begin position="129"/>
        <end position="215"/>
    </location>
</feature>
<dbReference type="InterPro" id="IPR000210">
    <property type="entry name" value="BTB/POZ_dom"/>
</dbReference>
<protein>
    <recommendedName>
        <fullName evidence="2">BTB domain-containing protein</fullName>
    </recommendedName>
</protein>
<evidence type="ECO:0000256" key="1">
    <source>
        <dbReference type="SAM" id="MobiDB-lite"/>
    </source>
</evidence>
<comment type="caution">
    <text evidence="3">The sequence shown here is derived from an EMBL/GenBank/DDBJ whole genome shotgun (WGS) entry which is preliminary data.</text>
</comment>
<proteinExistence type="predicted"/>
<keyword evidence="4" id="KW-1185">Reference proteome</keyword>
<evidence type="ECO:0000313" key="3">
    <source>
        <dbReference type="EMBL" id="KAK8013462.1"/>
    </source>
</evidence>
<accession>A0ABR1RKL7</accession>
<dbReference type="SUPFAM" id="SSF54695">
    <property type="entry name" value="POZ domain"/>
    <property type="match status" value="1"/>
</dbReference>
<dbReference type="InterPro" id="IPR011333">
    <property type="entry name" value="SKP1/BTB/POZ_sf"/>
</dbReference>
<dbReference type="Proteomes" id="UP001396898">
    <property type="component" value="Unassembled WGS sequence"/>
</dbReference>
<organism evidence="3 4">
    <name type="scientific">Apiospora marii</name>
    <dbReference type="NCBI Taxonomy" id="335849"/>
    <lineage>
        <taxon>Eukaryota</taxon>
        <taxon>Fungi</taxon>
        <taxon>Dikarya</taxon>
        <taxon>Ascomycota</taxon>
        <taxon>Pezizomycotina</taxon>
        <taxon>Sordariomycetes</taxon>
        <taxon>Xylariomycetidae</taxon>
        <taxon>Amphisphaeriales</taxon>
        <taxon>Apiosporaceae</taxon>
        <taxon>Apiospora</taxon>
    </lineage>
</organism>
<name>A0ABR1RKL7_9PEZI</name>
<dbReference type="EMBL" id="JAQQWI010000013">
    <property type="protein sequence ID" value="KAK8013462.1"/>
    <property type="molecule type" value="Genomic_DNA"/>
</dbReference>